<keyword evidence="2" id="KW-0812">Transmembrane</keyword>
<dbReference type="EMBL" id="MFLP01000028">
    <property type="protein sequence ID" value="OGG69812.1"/>
    <property type="molecule type" value="Genomic_DNA"/>
</dbReference>
<evidence type="ECO:0000313" key="3">
    <source>
        <dbReference type="EMBL" id="OGG69812.1"/>
    </source>
</evidence>
<evidence type="ECO:0000256" key="2">
    <source>
        <dbReference type="SAM" id="Phobius"/>
    </source>
</evidence>
<name>A0A1F6E9E2_9BACT</name>
<keyword evidence="2" id="KW-0472">Membrane</keyword>
<evidence type="ECO:0008006" key="5">
    <source>
        <dbReference type="Google" id="ProtNLM"/>
    </source>
</evidence>
<comment type="caution">
    <text evidence="3">The sequence shown here is derived from an EMBL/GenBank/DDBJ whole genome shotgun (WGS) entry which is preliminary data.</text>
</comment>
<accession>A0A1F6E9E2</accession>
<feature type="region of interest" description="Disordered" evidence="1">
    <location>
        <begin position="199"/>
        <end position="246"/>
    </location>
</feature>
<dbReference type="AlphaFoldDB" id="A0A1F6E9E2"/>
<organism evidence="3 4">
    <name type="scientific">Candidatus Kaiserbacteria bacterium RIFCSPHIGHO2_12_FULL_53_13</name>
    <dbReference type="NCBI Taxonomy" id="1798502"/>
    <lineage>
        <taxon>Bacteria</taxon>
        <taxon>Candidatus Kaiseribacteriota</taxon>
    </lineage>
</organism>
<evidence type="ECO:0000256" key="1">
    <source>
        <dbReference type="SAM" id="MobiDB-lite"/>
    </source>
</evidence>
<reference evidence="3 4" key="1">
    <citation type="journal article" date="2016" name="Nat. Commun.">
        <title>Thousands of microbial genomes shed light on interconnected biogeochemical processes in an aquifer system.</title>
        <authorList>
            <person name="Anantharaman K."/>
            <person name="Brown C.T."/>
            <person name="Hug L.A."/>
            <person name="Sharon I."/>
            <person name="Castelle C.J."/>
            <person name="Probst A.J."/>
            <person name="Thomas B.C."/>
            <person name="Singh A."/>
            <person name="Wilkins M.J."/>
            <person name="Karaoz U."/>
            <person name="Brodie E.L."/>
            <person name="Williams K.H."/>
            <person name="Hubbard S.S."/>
            <person name="Banfield J.F."/>
        </authorList>
    </citation>
    <scope>NUCLEOTIDE SEQUENCE [LARGE SCALE GENOMIC DNA]</scope>
</reference>
<protein>
    <recommendedName>
        <fullName evidence="5">PilN domain-containing protein</fullName>
    </recommendedName>
</protein>
<proteinExistence type="predicted"/>
<gene>
    <name evidence="3" type="ORF">A3F27_00755</name>
</gene>
<feature type="transmembrane region" description="Helical" evidence="2">
    <location>
        <begin position="31"/>
        <end position="53"/>
    </location>
</feature>
<sequence length="246" mass="26165">MEPGIKSSFIPHDTSQSSGVQRALSGSFLDILTLISIVLFVASLVLGVGAFLYQQFLETSSKSKVTQLERAKAAFEPALILQLTRLDDRMRDADQILGSHIAPSVFLHMLEQVTLSTVSFRSLDLEAVDPQNITIRMDGVAESVNSVALQADLFSRNGIVTSPIFSNIDRELDGVHFSLSARINPSSILYAQSAGMQTSGTEAATPVSSPAPASSPSPQAQQMQSSAQPPSSSGSGTSFVPVPQQQ</sequence>
<feature type="compositionally biased region" description="Low complexity" evidence="1">
    <location>
        <begin position="203"/>
        <end position="246"/>
    </location>
</feature>
<evidence type="ECO:0000313" key="4">
    <source>
        <dbReference type="Proteomes" id="UP000176689"/>
    </source>
</evidence>
<keyword evidence="2" id="KW-1133">Transmembrane helix</keyword>
<dbReference type="Proteomes" id="UP000176689">
    <property type="component" value="Unassembled WGS sequence"/>
</dbReference>